<gene>
    <name evidence="4" type="ORF">QYE76_032163</name>
</gene>
<organism evidence="4 5">
    <name type="scientific">Lolium multiflorum</name>
    <name type="common">Italian ryegrass</name>
    <name type="synonym">Lolium perenne subsp. multiflorum</name>
    <dbReference type="NCBI Taxonomy" id="4521"/>
    <lineage>
        <taxon>Eukaryota</taxon>
        <taxon>Viridiplantae</taxon>
        <taxon>Streptophyta</taxon>
        <taxon>Embryophyta</taxon>
        <taxon>Tracheophyta</taxon>
        <taxon>Spermatophyta</taxon>
        <taxon>Magnoliopsida</taxon>
        <taxon>Liliopsida</taxon>
        <taxon>Poales</taxon>
        <taxon>Poaceae</taxon>
        <taxon>BOP clade</taxon>
        <taxon>Pooideae</taxon>
        <taxon>Poodae</taxon>
        <taxon>Poeae</taxon>
        <taxon>Poeae Chloroplast Group 2 (Poeae type)</taxon>
        <taxon>Loliodinae</taxon>
        <taxon>Loliinae</taxon>
        <taxon>Lolium</taxon>
    </lineage>
</organism>
<proteinExistence type="predicted"/>
<dbReference type="Gene3D" id="4.10.60.10">
    <property type="entry name" value="Zinc finger, CCHC-type"/>
    <property type="match status" value="1"/>
</dbReference>
<dbReference type="InterPro" id="IPR036875">
    <property type="entry name" value="Znf_CCHC_sf"/>
</dbReference>
<dbReference type="Pfam" id="PF00098">
    <property type="entry name" value="zf-CCHC"/>
    <property type="match status" value="1"/>
</dbReference>
<feature type="compositionally biased region" description="Basic and acidic residues" evidence="2">
    <location>
        <begin position="58"/>
        <end position="70"/>
    </location>
</feature>
<keyword evidence="1" id="KW-0863">Zinc-finger</keyword>
<evidence type="ECO:0000256" key="1">
    <source>
        <dbReference type="PROSITE-ProRule" id="PRU00047"/>
    </source>
</evidence>
<feature type="compositionally biased region" description="Basic residues" evidence="2">
    <location>
        <begin position="441"/>
        <end position="454"/>
    </location>
</feature>
<dbReference type="CDD" id="cd09272">
    <property type="entry name" value="RNase_HI_RT_Ty1"/>
    <property type="match status" value="1"/>
</dbReference>
<dbReference type="Proteomes" id="UP001231189">
    <property type="component" value="Unassembled WGS sequence"/>
</dbReference>
<sequence length="694" mass="79370">MLKCPNHELPGNIIIDNFYARLSFQDKTLLDTTCSGSFTRNKEEFKRDLLDRIKENTEDWENDKGKESGYADKPPFKPLPPKEGNEEKEEKKKKGTKKKKKKKKKENKEKEVTAYPRVNEITLGNRKYVAPDDYYDNESEYNDLPMPFTYISDHDLKEHTTFDIANLWETNSENDDVNNCHSISTIHASSHNDIESSKLGEEVFENPFATDHYVFDTSPSNNNDDMASPINFNQFLEKEKLKSNGSNFTDWFRHVRIFLNGGNLQYVLDAPLGDPPAETETDEVKNVYATRKTRYSQVQCAILCSLESDLQKRFEHHDPHELIKELKTIFETHAAVECYEASKHFFSCMMEEGSSISEHMLVMTGHAKKLSDLGIVIPNRLGINRVLQSLPPSYKNFVMNYNMQNMNKEFPELFGMLKAAEIEIKKEHQVLMVNKTTSFKKQGKSKGKFKKGGKKAATPPMKPKNGPKPDAECYYCKEKGHWKRNCSKYLADLKSGLVKKKKEGIEHWTAVKNILKYLKRTKDMFLCYGGDQELVVTSYTDASWNTDPDDSKSQSGYVFILNGAAVSWASSKQCTVAKSSTESEYIAASEASSEAVWMKRFIVELGVVPSALDPLVIYCDNMGAIANAQEPRSHKRLKHIKLRYHSIREYIEDGEVKICKVHTDLNVADPLTKALPRAKHDQHQNAMGVRYLTM</sequence>
<keyword evidence="5" id="KW-1185">Reference proteome</keyword>
<feature type="compositionally biased region" description="Basic residues" evidence="2">
    <location>
        <begin position="93"/>
        <end position="105"/>
    </location>
</feature>
<feature type="domain" description="CCHC-type" evidence="3">
    <location>
        <begin position="473"/>
        <end position="488"/>
    </location>
</feature>
<accession>A0AAD8QSZ1</accession>
<reference evidence="4" key="1">
    <citation type="submission" date="2023-07" db="EMBL/GenBank/DDBJ databases">
        <title>A chromosome-level genome assembly of Lolium multiflorum.</title>
        <authorList>
            <person name="Chen Y."/>
            <person name="Copetti D."/>
            <person name="Kolliker R."/>
            <person name="Studer B."/>
        </authorList>
    </citation>
    <scope>NUCLEOTIDE SEQUENCE</scope>
    <source>
        <strain evidence="4">02402/16</strain>
        <tissue evidence="4">Leaf</tissue>
    </source>
</reference>
<evidence type="ECO:0000259" key="3">
    <source>
        <dbReference type="PROSITE" id="PS50158"/>
    </source>
</evidence>
<dbReference type="GO" id="GO:0003676">
    <property type="term" value="F:nucleic acid binding"/>
    <property type="evidence" value="ECO:0007669"/>
    <property type="project" value="InterPro"/>
</dbReference>
<dbReference type="AlphaFoldDB" id="A0AAD8QSZ1"/>
<name>A0AAD8QSZ1_LOLMU</name>
<dbReference type="InterPro" id="IPR001878">
    <property type="entry name" value="Znf_CCHC"/>
</dbReference>
<dbReference type="PROSITE" id="PS50158">
    <property type="entry name" value="ZF_CCHC"/>
    <property type="match status" value="1"/>
</dbReference>
<feature type="region of interest" description="Disordered" evidence="2">
    <location>
        <begin position="58"/>
        <end position="111"/>
    </location>
</feature>
<evidence type="ECO:0000313" key="4">
    <source>
        <dbReference type="EMBL" id="KAK1608490.1"/>
    </source>
</evidence>
<dbReference type="PANTHER" id="PTHR11439">
    <property type="entry name" value="GAG-POL-RELATED RETROTRANSPOSON"/>
    <property type="match status" value="1"/>
</dbReference>
<protein>
    <recommendedName>
        <fullName evidence="3">CCHC-type domain-containing protein</fullName>
    </recommendedName>
</protein>
<feature type="region of interest" description="Disordered" evidence="2">
    <location>
        <begin position="441"/>
        <end position="465"/>
    </location>
</feature>
<dbReference type="SUPFAM" id="SSF57756">
    <property type="entry name" value="Retrovirus zinc finger-like domains"/>
    <property type="match status" value="1"/>
</dbReference>
<dbReference type="GO" id="GO:0008270">
    <property type="term" value="F:zinc ion binding"/>
    <property type="evidence" value="ECO:0007669"/>
    <property type="project" value="UniProtKB-KW"/>
</dbReference>
<dbReference type="SMART" id="SM00343">
    <property type="entry name" value="ZnF_C2HC"/>
    <property type="match status" value="1"/>
</dbReference>
<dbReference type="EMBL" id="JAUUTY010000007">
    <property type="protein sequence ID" value="KAK1608490.1"/>
    <property type="molecule type" value="Genomic_DNA"/>
</dbReference>
<dbReference type="Pfam" id="PF14223">
    <property type="entry name" value="Retrotran_gag_2"/>
    <property type="match status" value="1"/>
</dbReference>
<feature type="compositionally biased region" description="Basic and acidic residues" evidence="2">
    <location>
        <begin position="83"/>
        <end position="92"/>
    </location>
</feature>
<evidence type="ECO:0000313" key="5">
    <source>
        <dbReference type="Proteomes" id="UP001231189"/>
    </source>
</evidence>
<evidence type="ECO:0000256" key="2">
    <source>
        <dbReference type="SAM" id="MobiDB-lite"/>
    </source>
</evidence>
<comment type="caution">
    <text evidence="4">The sequence shown here is derived from an EMBL/GenBank/DDBJ whole genome shotgun (WGS) entry which is preliminary data.</text>
</comment>
<dbReference type="PANTHER" id="PTHR11439:SF467">
    <property type="entry name" value="INTEGRASE CATALYTIC DOMAIN-CONTAINING PROTEIN"/>
    <property type="match status" value="1"/>
</dbReference>
<keyword evidence="1" id="KW-0479">Metal-binding</keyword>
<keyword evidence="1" id="KW-0862">Zinc</keyword>